<dbReference type="GO" id="GO:0031369">
    <property type="term" value="F:translation initiation factor binding"/>
    <property type="evidence" value="ECO:0007669"/>
    <property type="project" value="InterPro"/>
</dbReference>
<dbReference type="SUPFAM" id="SSF48371">
    <property type="entry name" value="ARM repeat"/>
    <property type="match status" value="1"/>
</dbReference>
<dbReference type="CDD" id="cd11558">
    <property type="entry name" value="W2_eIF2B_epsilon"/>
    <property type="match status" value="1"/>
</dbReference>
<feature type="region of interest" description="Disordered" evidence="9">
    <location>
        <begin position="362"/>
        <end position="385"/>
    </location>
</feature>
<keyword evidence="5" id="KW-0648">Protein biosynthesis</keyword>
<evidence type="ECO:0000256" key="9">
    <source>
        <dbReference type="SAM" id="MobiDB-lite"/>
    </source>
</evidence>
<sequence>MAPVSGHVGNGDFTDLQAVIVTDSFRDDFPPLSASGPKVLFPIINTALLEYPLHQASLAGVKECFVFCHSHSEAIKEYLRSSKWTRKSSSLEIKVICSEDARSMGDAFRDLDAKALLQTHFIILPGDFVSNVNLLPIVEEHKERCKKDRGAVLTVVYRKVPPGHPARGRANEYVVALDSISKRILFCEEVQHENQVHLPLSLFDSSTSIDIHYDLVSPGIYICSPAIPPLYSDNFDFQCHDDLMHGLLDNEEILGNTMYGHIISDQYCAAVSSPFAYDFIRRSQLVGNVVIGEGTSISDDCVITDSVIGPNCIIEMGVHLSRAYLWGNNIIQANTRVTGGSLLGDGVTVGPDISLPPGIHLASQPPPDDVEFGSPPPEPPAKEVIGVDGKAFVWERCEASSDEEEDEKEEMIEEDWGIGWRRKHEESEESSEGEDKSETDGSGDEDDEDAELSGVMAASDDLKAFYREIEESLRMGVIEKVSCENLILEINSSKYAYNVSMKELCILVTRAIVSLSADTEDPSALLASLLPLLTQLLPLFQQYIKGKESQLDCLAGLEEHAREHPAFALAFMRVLNFLYDKDILAEEAILEWNASGVTLEGSAAEIRKKVEPFIKWLKEADEESDSDGTGDEEEEDGDDD</sequence>
<dbReference type="Pfam" id="PF25084">
    <property type="entry name" value="LbH_EIF2B"/>
    <property type="match status" value="1"/>
</dbReference>
<dbReference type="Pfam" id="PF00483">
    <property type="entry name" value="NTP_transferase"/>
    <property type="match status" value="1"/>
</dbReference>
<evidence type="ECO:0000256" key="4">
    <source>
        <dbReference type="ARBA" id="ARBA00022540"/>
    </source>
</evidence>
<accession>A0A7R8ZZ23</accession>
<dbReference type="SUPFAM" id="SSF53448">
    <property type="entry name" value="Nucleotide-diphospho-sugar transferases"/>
    <property type="match status" value="1"/>
</dbReference>
<dbReference type="InterPro" id="IPR003307">
    <property type="entry name" value="W2_domain"/>
</dbReference>
<comment type="similarity">
    <text evidence="2">Belongs to the eIF-2B gamma/epsilon subunits family.</text>
</comment>
<dbReference type="GO" id="GO:0003743">
    <property type="term" value="F:translation initiation factor activity"/>
    <property type="evidence" value="ECO:0007669"/>
    <property type="project" value="UniProtKB-KW"/>
</dbReference>
<evidence type="ECO:0000256" key="6">
    <source>
        <dbReference type="ARBA" id="ARBA00044144"/>
    </source>
</evidence>
<evidence type="ECO:0000256" key="3">
    <source>
        <dbReference type="ARBA" id="ARBA00022490"/>
    </source>
</evidence>
<dbReference type="Pfam" id="PF02020">
    <property type="entry name" value="W2"/>
    <property type="match status" value="1"/>
</dbReference>
<reference evidence="11" key="1">
    <citation type="submission" date="2020-11" db="EMBL/GenBank/DDBJ databases">
        <authorList>
            <person name="Tran Van P."/>
        </authorList>
    </citation>
    <scope>NUCLEOTIDE SEQUENCE</scope>
</reference>
<dbReference type="InterPro" id="IPR056764">
    <property type="entry name" value="LbH_EIF2B3/5"/>
</dbReference>
<proteinExistence type="inferred from homology"/>
<dbReference type="PANTHER" id="PTHR45887:SF1">
    <property type="entry name" value="TRANSLATION INITIATION FACTOR EIF-2B SUBUNIT EPSILON"/>
    <property type="match status" value="1"/>
</dbReference>
<comment type="subunit">
    <text evidence="8">Component of the translation initiation factor 2B (eIF2B) complex which is a heterodecamer of two sets of five different subunits: alpha, beta, gamma, delta and epsilon. Subunits alpha, beta and delta comprise a regulatory subcomplex and subunits epsilon and gamma comprise a catalytic subcomplex. Within the complex, the hexameric regulatory complex resides at the center, with the two heterodimeric catalytic subcomplexes bound on opposite sides.</text>
</comment>
<dbReference type="EMBL" id="CAJPEV010000226">
    <property type="protein sequence ID" value="CAG0882649.1"/>
    <property type="molecule type" value="Genomic_DNA"/>
</dbReference>
<dbReference type="Gene3D" id="2.160.10.10">
    <property type="entry name" value="Hexapeptide repeat proteins"/>
    <property type="match status" value="1"/>
</dbReference>
<feature type="region of interest" description="Disordered" evidence="9">
    <location>
        <begin position="618"/>
        <end position="640"/>
    </location>
</feature>
<feature type="compositionally biased region" description="Acidic residues" evidence="9">
    <location>
        <begin position="400"/>
        <end position="416"/>
    </location>
</feature>
<dbReference type="EMBL" id="LR899743">
    <property type="protein sequence ID" value="CAD7242167.1"/>
    <property type="molecule type" value="Genomic_DNA"/>
</dbReference>
<dbReference type="OrthoDB" id="424572at2759"/>
<keyword evidence="12" id="KW-1185">Reference proteome</keyword>
<dbReference type="GO" id="GO:0005851">
    <property type="term" value="C:eukaryotic translation initiation factor 2B complex"/>
    <property type="evidence" value="ECO:0007669"/>
    <property type="project" value="TreeGrafter"/>
</dbReference>
<feature type="compositionally biased region" description="Acidic residues" evidence="9">
    <location>
        <begin position="440"/>
        <end position="450"/>
    </location>
</feature>
<organism evidence="11">
    <name type="scientific">Darwinula stevensoni</name>
    <dbReference type="NCBI Taxonomy" id="69355"/>
    <lineage>
        <taxon>Eukaryota</taxon>
        <taxon>Metazoa</taxon>
        <taxon>Ecdysozoa</taxon>
        <taxon>Arthropoda</taxon>
        <taxon>Crustacea</taxon>
        <taxon>Oligostraca</taxon>
        <taxon>Ostracoda</taxon>
        <taxon>Podocopa</taxon>
        <taxon>Podocopida</taxon>
        <taxon>Darwinulocopina</taxon>
        <taxon>Darwinuloidea</taxon>
        <taxon>Darwinulidae</taxon>
        <taxon>Darwinula</taxon>
    </lineage>
</organism>
<dbReference type="InterPro" id="IPR029044">
    <property type="entry name" value="Nucleotide-diphossugar_trans"/>
</dbReference>
<dbReference type="InterPro" id="IPR044123">
    <property type="entry name" value="W2_eIF2B_epsilon"/>
</dbReference>
<evidence type="ECO:0000259" key="10">
    <source>
        <dbReference type="PROSITE" id="PS51363"/>
    </source>
</evidence>
<evidence type="ECO:0000256" key="1">
    <source>
        <dbReference type="ARBA" id="ARBA00004514"/>
    </source>
</evidence>
<evidence type="ECO:0000256" key="2">
    <source>
        <dbReference type="ARBA" id="ARBA00007878"/>
    </source>
</evidence>
<dbReference type="PANTHER" id="PTHR45887">
    <property type="entry name" value="TRANSLATION INITIATION FACTOR EIF-2B SUBUNIT EPSILON"/>
    <property type="match status" value="1"/>
</dbReference>
<dbReference type="CDD" id="cd04197">
    <property type="entry name" value="eIF-2B_epsilon_N"/>
    <property type="match status" value="1"/>
</dbReference>
<feature type="domain" description="W2" evidence="10">
    <location>
        <begin position="459"/>
        <end position="627"/>
    </location>
</feature>
<dbReference type="PROSITE" id="PS51363">
    <property type="entry name" value="W2"/>
    <property type="match status" value="1"/>
</dbReference>
<gene>
    <name evidence="11" type="ORF">DSTB1V02_LOCUS2138</name>
</gene>
<dbReference type="SUPFAM" id="SSF51161">
    <property type="entry name" value="Trimeric LpxA-like enzymes"/>
    <property type="match status" value="1"/>
</dbReference>
<dbReference type="InterPro" id="IPR035543">
    <property type="entry name" value="eIF-2B_epsilon_N"/>
</dbReference>
<dbReference type="GO" id="GO:0005829">
    <property type="term" value="C:cytosol"/>
    <property type="evidence" value="ECO:0007669"/>
    <property type="project" value="UniProtKB-SubCell"/>
</dbReference>
<dbReference type="InterPro" id="IPR051956">
    <property type="entry name" value="eIF2B_epsilon"/>
</dbReference>
<dbReference type="InterPro" id="IPR011004">
    <property type="entry name" value="Trimer_LpxA-like_sf"/>
</dbReference>
<evidence type="ECO:0000256" key="7">
    <source>
        <dbReference type="ARBA" id="ARBA00044345"/>
    </source>
</evidence>
<evidence type="ECO:0000313" key="12">
    <source>
        <dbReference type="Proteomes" id="UP000677054"/>
    </source>
</evidence>
<dbReference type="AlphaFoldDB" id="A0A7R8ZZ23"/>
<evidence type="ECO:0000256" key="8">
    <source>
        <dbReference type="ARBA" id="ARBA00046432"/>
    </source>
</evidence>
<dbReference type="SMART" id="SM00515">
    <property type="entry name" value="eIF5C"/>
    <property type="match status" value="1"/>
</dbReference>
<evidence type="ECO:0000313" key="11">
    <source>
        <dbReference type="EMBL" id="CAD7242167.1"/>
    </source>
</evidence>
<dbReference type="InterPro" id="IPR005835">
    <property type="entry name" value="NTP_transferase_dom"/>
</dbReference>
<protein>
    <recommendedName>
        <fullName evidence="6">Translation initiation factor eIF2B subunit epsilon</fullName>
    </recommendedName>
    <alternativeName>
        <fullName evidence="7">eIF2B GDP-GTP exchange factor subunit epsilon</fullName>
    </alternativeName>
</protein>
<dbReference type="FunFam" id="1.25.40.180:FF:000022">
    <property type="entry name" value="Translation initiation factor eIF-2B epsilon subunit"/>
    <property type="match status" value="1"/>
</dbReference>
<feature type="compositionally biased region" description="Acidic residues" evidence="9">
    <location>
        <begin position="620"/>
        <end position="640"/>
    </location>
</feature>
<name>A0A7R8ZZ23_9CRUS</name>
<keyword evidence="4" id="KW-0396">Initiation factor</keyword>
<dbReference type="GO" id="GO:0005085">
    <property type="term" value="F:guanyl-nucleotide exchange factor activity"/>
    <property type="evidence" value="ECO:0007669"/>
    <property type="project" value="InterPro"/>
</dbReference>
<dbReference type="Gene3D" id="3.90.550.10">
    <property type="entry name" value="Spore Coat Polysaccharide Biosynthesis Protein SpsA, Chain A"/>
    <property type="match status" value="1"/>
</dbReference>
<comment type="subcellular location">
    <subcellularLocation>
        <location evidence="1">Cytoplasm</location>
        <location evidence="1">Cytosol</location>
    </subcellularLocation>
</comment>
<dbReference type="Gene3D" id="1.25.40.180">
    <property type="match status" value="1"/>
</dbReference>
<dbReference type="InterPro" id="IPR016024">
    <property type="entry name" value="ARM-type_fold"/>
</dbReference>
<dbReference type="Proteomes" id="UP000677054">
    <property type="component" value="Unassembled WGS sequence"/>
</dbReference>
<feature type="region of interest" description="Disordered" evidence="9">
    <location>
        <begin position="398"/>
        <end position="450"/>
    </location>
</feature>
<evidence type="ECO:0000256" key="5">
    <source>
        <dbReference type="ARBA" id="ARBA00022917"/>
    </source>
</evidence>
<keyword evidence="3" id="KW-0963">Cytoplasm</keyword>